<accession>A0A8S0U3I8</accession>
<protein>
    <submittedName>
        <fullName evidence="1">Uncharacterized protein</fullName>
    </submittedName>
</protein>
<sequence>MFDVFKDFDRYNLPVEPTLKDIGQVVVKSSATATKLGTGLLTRNRGGASLALDLKIRSRADEAPPRLPGRFEVISLTGSFLRSDNNGNLSRTGGLRMSLAW</sequence>
<keyword evidence="2" id="KW-1185">Reference proteome</keyword>
<name>A0A8S0U3I8_OLEEU</name>
<dbReference type="Gramene" id="OE9A031830T1">
    <property type="protein sequence ID" value="OE9A031830C1"/>
    <property type="gene ID" value="OE9A031830"/>
</dbReference>
<gene>
    <name evidence="1" type="ORF">OLEA9_A031830</name>
</gene>
<dbReference type="Proteomes" id="UP000594638">
    <property type="component" value="Unassembled WGS sequence"/>
</dbReference>
<organism evidence="1 2">
    <name type="scientific">Olea europaea subsp. europaea</name>
    <dbReference type="NCBI Taxonomy" id="158383"/>
    <lineage>
        <taxon>Eukaryota</taxon>
        <taxon>Viridiplantae</taxon>
        <taxon>Streptophyta</taxon>
        <taxon>Embryophyta</taxon>
        <taxon>Tracheophyta</taxon>
        <taxon>Spermatophyta</taxon>
        <taxon>Magnoliopsida</taxon>
        <taxon>eudicotyledons</taxon>
        <taxon>Gunneridae</taxon>
        <taxon>Pentapetalae</taxon>
        <taxon>asterids</taxon>
        <taxon>lamiids</taxon>
        <taxon>Lamiales</taxon>
        <taxon>Oleaceae</taxon>
        <taxon>Oleeae</taxon>
        <taxon>Olea</taxon>
    </lineage>
</organism>
<proteinExistence type="predicted"/>
<reference evidence="1 2" key="1">
    <citation type="submission" date="2019-12" db="EMBL/GenBank/DDBJ databases">
        <authorList>
            <person name="Alioto T."/>
            <person name="Alioto T."/>
            <person name="Gomez Garrido J."/>
        </authorList>
    </citation>
    <scope>NUCLEOTIDE SEQUENCE [LARGE SCALE GENOMIC DNA]</scope>
</reference>
<comment type="caution">
    <text evidence="1">The sequence shown here is derived from an EMBL/GenBank/DDBJ whole genome shotgun (WGS) entry which is preliminary data.</text>
</comment>
<dbReference type="OrthoDB" id="1750003at2759"/>
<evidence type="ECO:0000313" key="2">
    <source>
        <dbReference type="Proteomes" id="UP000594638"/>
    </source>
</evidence>
<dbReference type="EMBL" id="CACTIH010007421">
    <property type="protein sequence ID" value="CAA3013072.1"/>
    <property type="molecule type" value="Genomic_DNA"/>
</dbReference>
<evidence type="ECO:0000313" key="1">
    <source>
        <dbReference type="EMBL" id="CAA3013072.1"/>
    </source>
</evidence>
<dbReference type="AlphaFoldDB" id="A0A8S0U3I8"/>